<keyword evidence="3" id="KW-0346">Stress response</keyword>
<evidence type="ECO:0000259" key="2">
    <source>
        <dbReference type="Pfam" id="PF08327"/>
    </source>
</evidence>
<evidence type="ECO:0000313" key="4">
    <source>
        <dbReference type="Proteomes" id="UP000019760"/>
    </source>
</evidence>
<evidence type="ECO:0000256" key="1">
    <source>
        <dbReference type="ARBA" id="ARBA00006817"/>
    </source>
</evidence>
<dbReference type="Gene3D" id="3.30.530.20">
    <property type="match status" value="1"/>
</dbReference>
<dbReference type="Pfam" id="PF08327">
    <property type="entry name" value="AHSA1"/>
    <property type="match status" value="1"/>
</dbReference>
<dbReference type="SUPFAM" id="SSF55961">
    <property type="entry name" value="Bet v1-like"/>
    <property type="match status" value="1"/>
</dbReference>
<name>A0A023D186_ACIMT</name>
<feature type="domain" description="Activator of Hsp90 ATPase homologue 1/2-like C-terminal" evidence="2">
    <location>
        <begin position="11"/>
        <end position="84"/>
    </location>
</feature>
<reference evidence="3 4" key="2">
    <citation type="journal article" date="2014" name="FEMS Microbiol. Lett.">
        <title>Draft genomic DNA sequence of the facultatively methylotrophic bacterium Acidomonas methanolica type strain MB58.</title>
        <authorList>
            <person name="Higashiura N."/>
            <person name="Hadano H."/>
            <person name="Hirakawa H."/>
            <person name="Matsutani M."/>
            <person name="Takabe S."/>
            <person name="Matsushita K."/>
            <person name="Azuma Y."/>
        </authorList>
    </citation>
    <scope>NUCLEOTIDE SEQUENCE [LARGE SCALE GENOMIC DNA]</scope>
    <source>
        <strain evidence="3 4">MB58</strain>
    </source>
</reference>
<dbReference type="InterPro" id="IPR013538">
    <property type="entry name" value="ASHA1/2-like_C"/>
</dbReference>
<dbReference type="SMR" id="A0A023D186"/>
<gene>
    <name evidence="3" type="ORF">Amme_009_024</name>
</gene>
<accession>A0A023D186</accession>
<dbReference type="RefSeq" id="WP_052511570.1">
    <property type="nucleotide sequence ID" value="NZ_BAND01000009.1"/>
</dbReference>
<keyword evidence="4" id="KW-1185">Reference proteome</keyword>
<dbReference type="EMBL" id="BAND01000009">
    <property type="protein sequence ID" value="GAJ27887.1"/>
    <property type="molecule type" value="Genomic_DNA"/>
</dbReference>
<protein>
    <submittedName>
        <fullName evidence="3">Heat shock protien Hsp90 activator</fullName>
    </submittedName>
</protein>
<evidence type="ECO:0000313" key="3">
    <source>
        <dbReference type="EMBL" id="GAJ27887.1"/>
    </source>
</evidence>
<comment type="similarity">
    <text evidence="1">Belongs to the AHA1 family.</text>
</comment>
<dbReference type="AlphaFoldDB" id="A0A023D186"/>
<proteinExistence type="inferred from homology"/>
<reference evidence="4" key="1">
    <citation type="journal article" date="2014" name="FEMS Microbiol. Lett.">
        <title>Draft Genomic DNA Sequence of the Facultatively Methylotrophic Bacterium Acidomonas methanolica type strain MB58.</title>
        <authorList>
            <person name="Higashiura N."/>
            <person name="Hadano H."/>
            <person name="Hirakawa H."/>
            <person name="Matsutani M."/>
            <person name="Takabe S."/>
            <person name="Matsushita K."/>
            <person name="Azuma Y."/>
        </authorList>
    </citation>
    <scope>NUCLEOTIDE SEQUENCE [LARGE SCALE GENOMIC DNA]</scope>
    <source>
        <strain evidence="4">MB58</strain>
    </source>
</reference>
<comment type="caution">
    <text evidence="3">The sequence shown here is derived from an EMBL/GenBank/DDBJ whole genome shotgun (WGS) entry which is preliminary data.</text>
</comment>
<dbReference type="InterPro" id="IPR023393">
    <property type="entry name" value="START-like_dom_sf"/>
</dbReference>
<dbReference type="Proteomes" id="UP000019760">
    <property type="component" value="Unassembled WGS sequence"/>
</dbReference>
<sequence>MHERSATILIKAPHTVVWDALTSPSQIERYFFGTKLTTDWLIDSPMTFRGDYQGKTYEDRGTVLTFDPPTGLSYSYWSSFSGTEDLPATRLIIRYVLERFLHELNR</sequence>
<organism evidence="3 4">
    <name type="scientific">Acidomonas methanolica NBRC 104435</name>
    <dbReference type="NCBI Taxonomy" id="1231351"/>
    <lineage>
        <taxon>Bacteria</taxon>
        <taxon>Pseudomonadati</taxon>
        <taxon>Pseudomonadota</taxon>
        <taxon>Alphaproteobacteria</taxon>
        <taxon>Acetobacterales</taxon>
        <taxon>Acetobacteraceae</taxon>
        <taxon>Acidomonas</taxon>
    </lineage>
</organism>